<comment type="similarity">
    <text evidence="4 12">Belongs to the FliF family.</text>
</comment>
<keyword evidence="7 14" id="KW-0812">Transmembrane</keyword>
<evidence type="ECO:0000256" key="10">
    <source>
        <dbReference type="ARBA" id="ARBA00023143"/>
    </source>
</evidence>
<evidence type="ECO:0000256" key="6">
    <source>
        <dbReference type="ARBA" id="ARBA00022475"/>
    </source>
</evidence>
<evidence type="ECO:0000256" key="7">
    <source>
        <dbReference type="ARBA" id="ARBA00022692"/>
    </source>
</evidence>
<dbReference type="Gene3D" id="3.30.70.1530">
    <property type="entry name" value="Hypothetical protein rpa1041"/>
    <property type="match status" value="1"/>
</dbReference>
<dbReference type="STRING" id="1543721.AAY24_03325"/>
<evidence type="ECO:0000313" key="18">
    <source>
        <dbReference type="Proteomes" id="UP000317355"/>
    </source>
</evidence>
<dbReference type="InterPro" id="IPR045851">
    <property type="entry name" value="AMP-bd_C_sf"/>
</dbReference>
<dbReference type="NCBIfam" id="TIGR00206">
    <property type="entry name" value="fliF"/>
    <property type="match status" value="1"/>
</dbReference>
<comment type="subcellular location">
    <subcellularLocation>
        <location evidence="2 12">Bacterial flagellum basal body</location>
    </subcellularLocation>
    <subcellularLocation>
        <location evidence="3">Cell membrane</location>
        <topology evidence="3">Multi-pass membrane protein</topology>
    </subcellularLocation>
</comment>
<evidence type="ECO:0000256" key="4">
    <source>
        <dbReference type="ARBA" id="ARBA00007971"/>
    </source>
</evidence>
<evidence type="ECO:0000256" key="2">
    <source>
        <dbReference type="ARBA" id="ARBA00004117"/>
    </source>
</evidence>
<organism evidence="17 18">
    <name type="scientific">Sedimenticola thiotaurini</name>
    <dbReference type="NCBI Taxonomy" id="1543721"/>
    <lineage>
        <taxon>Bacteria</taxon>
        <taxon>Pseudomonadati</taxon>
        <taxon>Pseudomonadota</taxon>
        <taxon>Gammaproteobacteria</taxon>
        <taxon>Chromatiales</taxon>
        <taxon>Sedimenticolaceae</taxon>
        <taxon>Sedimenticola</taxon>
    </lineage>
</organism>
<keyword evidence="6" id="KW-1003">Cell membrane</keyword>
<reference evidence="17 18" key="1">
    <citation type="submission" date="2019-07" db="EMBL/GenBank/DDBJ databases">
        <title>The pathways for chlorine oxyanion respiration interact through the shared metabolite chlorate.</title>
        <authorList>
            <person name="Barnum T.P."/>
            <person name="Cheng Y."/>
            <person name="Hill K.A."/>
            <person name="Lucas L.N."/>
            <person name="Carlson H.K."/>
            <person name="Coates J.D."/>
        </authorList>
    </citation>
    <scope>NUCLEOTIDE SEQUENCE [LARGE SCALE GENOMIC DNA]</scope>
    <source>
        <strain evidence="17">BK-3</strain>
    </source>
</reference>
<evidence type="ECO:0000313" key="17">
    <source>
        <dbReference type="EMBL" id="TVT55117.1"/>
    </source>
</evidence>
<dbReference type="PIRSF" id="PIRSF004862">
    <property type="entry name" value="FliF"/>
    <property type="match status" value="1"/>
</dbReference>
<gene>
    <name evidence="17" type="primary">fliF</name>
    <name evidence="17" type="ORF">FHK82_09005</name>
</gene>
<dbReference type="InterPro" id="IPR013556">
    <property type="entry name" value="Flag_M-ring_C"/>
</dbReference>
<dbReference type="GO" id="GO:0009431">
    <property type="term" value="C:bacterial-type flagellum basal body, MS ring"/>
    <property type="evidence" value="ECO:0007669"/>
    <property type="project" value="InterPro"/>
</dbReference>
<evidence type="ECO:0000256" key="13">
    <source>
        <dbReference type="SAM" id="MobiDB-lite"/>
    </source>
</evidence>
<dbReference type="PANTHER" id="PTHR30046:SF0">
    <property type="entry name" value="FLAGELLAR M-RING PROTEIN"/>
    <property type="match status" value="1"/>
</dbReference>
<dbReference type="PRINTS" id="PR01009">
    <property type="entry name" value="FLGMRINGFLIF"/>
</dbReference>
<dbReference type="GO" id="GO:0005886">
    <property type="term" value="C:plasma membrane"/>
    <property type="evidence" value="ECO:0007669"/>
    <property type="project" value="UniProtKB-SubCell"/>
</dbReference>
<proteinExistence type="inferred from homology"/>
<dbReference type="EMBL" id="VMRY01000037">
    <property type="protein sequence ID" value="TVT55117.1"/>
    <property type="molecule type" value="Genomic_DNA"/>
</dbReference>
<feature type="domain" description="Flagellar M-ring C-terminal" evidence="16">
    <location>
        <begin position="248"/>
        <end position="418"/>
    </location>
</feature>
<evidence type="ECO:0000259" key="15">
    <source>
        <dbReference type="Pfam" id="PF01514"/>
    </source>
</evidence>
<evidence type="ECO:0000256" key="1">
    <source>
        <dbReference type="ARBA" id="ARBA00003820"/>
    </source>
</evidence>
<feature type="transmembrane region" description="Helical" evidence="14">
    <location>
        <begin position="20"/>
        <end position="38"/>
    </location>
</feature>
<evidence type="ECO:0000256" key="12">
    <source>
        <dbReference type="PIRNR" id="PIRNR004862"/>
    </source>
</evidence>
<feature type="compositionally biased region" description="Gly residues" evidence="13">
    <location>
        <begin position="482"/>
        <end position="491"/>
    </location>
</feature>
<dbReference type="InterPro" id="IPR043427">
    <property type="entry name" value="YscJ/FliF"/>
</dbReference>
<evidence type="ECO:0000256" key="3">
    <source>
        <dbReference type="ARBA" id="ARBA00004651"/>
    </source>
</evidence>
<dbReference type="InterPro" id="IPR000067">
    <property type="entry name" value="FlgMring_FliF"/>
</dbReference>
<feature type="domain" description="Flagellar M-ring N-terminal" evidence="15">
    <location>
        <begin position="40"/>
        <end position="215"/>
    </location>
</feature>
<dbReference type="InterPro" id="IPR006182">
    <property type="entry name" value="FliF_N_dom"/>
</dbReference>
<dbReference type="Proteomes" id="UP000317355">
    <property type="component" value="Unassembled WGS sequence"/>
</dbReference>
<evidence type="ECO:0000259" key="16">
    <source>
        <dbReference type="Pfam" id="PF08345"/>
    </source>
</evidence>
<evidence type="ECO:0000256" key="9">
    <source>
        <dbReference type="ARBA" id="ARBA00023136"/>
    </source>
</evidence>
<keyword evidence="9 14" id="KW-0472">Membrane</keyword>
<evidence type="ECO:0000256" key="8">
    <source>
        <dbReference type="ARBA" id="ARBA00022989"/>
    </source>
</evidence>
<evidence type="ECO:0000256" key="5">
    <source>
        <dbReference type="ARBA" id="ARBA00017949"/>
    </source>
</evidence>
<keyword evidence="17" id="KW-0966">Cell projection</keyword>
<dbReference type="PANTHER" id="PTHR30046">
    <property type="entry name" value="FLAGELLAR M-RING PROTEIN"/>
    <property type="match status" value="1"/>
</dbReference>
<evidence type="ECO:0000256" key="11">
    <source>
        <dbReference type="ARBA" id="ARBA00025936"/>
    </source>
</evidence>
<feature type="transmembrane region" description="Helical" evidence="14">
    <location>
        <begin position="437"/>
        <end position="459"/>
    </location>
</feature>
<sequence length="540" mass="58148">MTQNFSQAGLGQNPVVRQLGVMIGIAASVALGIAVVLWSQTPNYTVLFGNLAQKDASEVVAALEQNGIPYKVNSSTGAVMVDSGKVQEARMKLAGQGLPHSDSLGFEILQQETGFGTSRALEAARFHRALEGELARTISTLTNIESARVHLATPKKSVFVRKQNNPTASVVLKLYSGRVLDKGQVAAIVHLVASSVPELDSSKITVVDHKGNLLSGEMDSRQMMLTSSQFEYTKELEKHYRQRVEEILSPILGAERVRAQVSAEVDFTVTEQTSERFNPDLPALRSEQTNEQLSQLSAVQGVPGALSNQPPAAGNAPEVAGAGADVGAAGSPLNSSKRATRNYELDKTISHTRLSSNKLRRLSVAVVVDDLITQAEDGTTTRIERTPEDINRITRLVKESIGFNAQRGDSVEVINSPFMAPEQPAPLPELAIWQQPWVWDVAKQAGGVILVLVLILFVLRPTMKKLIEPPVVHRLSETEGATAGGAAGGAGMSLEGDDDSMMLPGPEKYENTLEAARQMVQDDPKRVAQVIRSWVTDNAG</sequence>
<comment type="caution">
    <text evidence="17">The sequence shown here is derived from an EMBL/GenBank/DDBJ whole genome shotgun (WGS) entry which is preliminary data.</text>
</comment>
<dbReference type="GO" id="GO:0003774">
    <property type="term" value="F:cytoskeletal motor activity"/>
    <property type="evidence" value="ECO:0007669"/>
    <property type="project" value="InterPro"/>
</dbReference>
<feature type="region of interest" description="Disordered" evidence="13">
    <location>
        <begin position="481"/>
        <end position="506"/>
    </location>
</feature>
<keyword evidence="10 12" id="KW-0975">Bacterial flagellum</keyword>
<comment type="function">
    <text evidence="1 12">The M ring may be actively involved in energy transduction.</text>
</comment>
<dbReference type="Gene3D" id="3.30.300.30">
    <property type="match status" value="1"/>
</dbReference>
<name>A0A558D277_9GAMM</name>
<keyword evidence="8 14" id="KW-1133">Transmembrane helix</keyword>
<dbReference type="AlphaFoldDB" id="A0A558D277"/>
<protein>
    <recommendedName>
        <fullName evidence="5 12">Flagellar M-ring protein</fullName>
    </recommendedName>
</protein>
<keyword evidence="17" id="KW-0282">Flagellum</keyword>
<evidence type="ECO:0000256" key="14">
    <source>
        <dbReference type="SAM" id="Phobius"/>
    </source>
</evidence>
<accession>A0A558D277</accession>
<dbReference type="GO" id="GO:0071973">
    <property type="term" value="P:bacterial-type flagellum-dependent cell motility"/>
    <property type="evidence" value="ECO:0007669"/>
    <property type="project" value="InterPro"/>
</dbReference>
<comment type="subunit">
    <text evidence="11">The basal body constitutes a major portion of the flagellar organelle and consists of four rings (L,P,S, and M) mounted on a central rod. The M ring is integral to the inner membrane of the cell and may be connected to the flagellar rod via the S ring. The S (supramembrane ring) lies just distal to the M ring. The L and P rings lie in the outer membrane and the periplasmic space, respectively.</text>
</comment>
<dbReference type="Pfam" id="PF08345">
    <property type="entry name" value="YscJ_FliF_C"/>
    <property type="match status" value="1"/>
</dbReference>
<dbReference type="Pfam" id="PF01514">
    <property type="entry name" value="YscJ_FliF"/>
    <property type="match status" value="1"/>
</dbReference>
<keyword evidence="17" id="KW-0969">Cilium</keyword>